<proteinExistence type="inferred from homology"/>
<dbReference type="GO" id="GO:0016787">
    <property type="term" value="F:hydrolase activity"/>
    <property type="evidence" value="ECO:0007669"/>
    <property type="project" value="UniProtKB-KW"/>
</dbReference>
<accession>A0AA39JWP5</accession>
<comment type="similarity">
    <text evidence="1">Belongs to the isochorismatase family.</text>
</comment>
<dbReference type="PANTHER" id="PTHR43540:SF1">
    <property type="entry name" value="ISOCHORISMATASE HYDROLASE"/>
    <property type="match status" value="1"/>
</dbReference>
<protein>
    <submittedName>
        <fullName evidence="6">Isochorismatase-like protein</fullName>
    </submittedName>
</protein>
<evidence type="ECO:0000313" key="7">
    <source>
        <dbReference type="Proteomes" id="UP001175226"/>
    </source>
</evidence>
<evidence type="ECO:0000259" key="5">
    <source>
        <dbReference type="Pfam" id="PF00857"/>
    </source>
</evidence>
<dbReference type="InterPro" id="IPR050272">
    <property type="entry name" value="Isochorismatase-like_hydrls"/>
</dbReference>
<dbReference type="SUPFAM" id="SSF52540">
    <property type="entry name" value="P-loop containing nucleoside triphosphate hydrolases"/>
    <property type="match status" value="1"/>
</dbReference>
<dbReference type="Gene3D" id="3.40.50.850">
    <property type="entry name" value="Isochorismatase-like"/>
    <property type="match status" value="1"/>
</dbReference>
<dbReference type="Pfam" id="PF00857">
    <property type="entry name" value="Isochorismatase"/>
    <property type="match status" value="1"/>
</dbReference>
<keyword evidence="2" id="KW-0378">Hydrolase</keyword>
<dbReference type="Pfam" id="PF00270">
    <property type="entry name" value="DEAD"/>
    <property type="match status" value="1"/>
</dbReference>
<dbReference type="GO" id="GO:0003676">
    <property type="term" value="F:nucleic acid binding"/>
    <property type="evidence" value="ECO:0007669"/>
    <property type="project" value="InterPro"/>
</dbReference>
<feature type="signal peptide" evidence="3">
    <location>
        <begin position="1"/>
        <end position="20"/>
    </location>
</feature>
<dbReference type="InterPro" id="IPR011545">
    <property type="entry name" value="DEAD/DEAH_box_helicase_dom"/>
</dbReference>
<evidence type="ECO:0000256" key="3">
    <source>
        <dbReference type="SAM" id="SignalP"/>
    </source>
</evidence>
<dbReference type="Gene3D" id="3.40.50.300">
    <property type="entry name" value="P-loop containing nucleotide triphosphate hydrolases"/>
    <property type="match status" value="1"/>
</dbReference>
<dbReference type="EMBL" id="JAUEPT010000007">
    <property type="protein sequence ID" value="KAK0450173.1"/>
    <property type="molecule type" value="Genomic_DNA"/>
</dbReference>
<name>A0AA39JWP5_9AGAR</name>
<dbReference type="Proteomes" id="UP001175226">
    <property type="component" value="Unassembled WGS sequence"/>
</dbReference>
<evidence type="ECO:0000256" key="2">
    <source>
        <dbReference type="ARBA" id="ARBA00022801"/>
    </source>
</evidence>
<dbReference type="PANTHER" id="PTHR43540">
    <property type="entry name" value="PEROXYUREIDOACRYLATE/UREIDOACRYLATE AMIDOHYDROLASE-RELATED"/>
    <property type="match status" value="1"/>
</dbReference>
<dbReference type="SUPFAM" id="SSF52499">
    <property type="entry name" value="Isochorismatase-like hydrolases"/>
    <property type="match status" value="1"/>
</dbReference>
<keyword evidence="7" id="KW-1185">Reference proteome</keyword>
<reference evidence="6" key="1">
    <citation type="submission" date="2023-06" db="EMBL/GenBank/DDBJ databases">
        <authorList>
            <consortium name="Lawrence Berkeley National Laboratory"/>
            <person name="Ahrendt S."/>
            <person name="Sahu N."/>
            <person name="Indic B."/>
            <person name="Wong-Bajracharya J."/>
            <person name="Merenyi Z."/>
            <person name="Ke H.-M."/>
            <person name="Monk M."/>
            <person name="Kocsube S."/>
            <person name="Drula E."/>
            <person name="Lipzen A."/>
            <person name="Balint B."/>
            <person name="Henrissat B."/>
            <person name="Andreopoulos B."/>
            <person name="Martin F.M."/>
            <person name="Harder C.B."/>
            <person name="Rigling D."/>
            <person name="Ford K.L."/>
            <person name="Foster G.D."/>
            <person name="Pangilinan J."/>
            <person name="Papanicolaou A."/>
            <person name="Barry K."/>
            <person name="LaButti K."/>
            <person name="Viragh M."/>
            <person name="Koriabine M."/>
            <person name="Yan M."/>
            <person name="Riley R."/>
            <person name="Champramary S."/>
            <person name="Plett K.L."/>
            <person name="Tsai I.J."/>
            <person name="Slot J."/>
            <person name="Sipos G."/>
            <person name="Plett J."/>
            <person name="Nagy L.G."/>
            <person name="Grigoriev I.V."/>
        </authorList>
    </citation>
    <scope>NUCLEOTIDE SEQUENCE</scope>
    <source>
        <strain evidence="6">FPL87.14</strain>
    </source>
</reference>
<comment type="caution">
    <text evidence="6">The sequence shown here is derived from an EMBL/GenBank/DDBJ whole genome shotgun (WGS) entry which is preliminary data.</text>
</comment>
<feature type="domain" description="Isochorismatase-like" evidence="5">
    <location>
        <begin position="8"/>
        <end position="145"/>
    </location>
</feature>
<dbReference type="AlphaFoldDB" id="A0AA39JWP5"/>
<feature type="domain" description="DEAD/DEAH-box helicase" evidence="4">
    <location>
        <begin position="317"/>
        <end position="459"/>
    </location>
</feature>
<evidence type="ECO:0000313" key="6">
    <source>
        <dbReference type="EMBL" id="KAK0450173.1"/>
    </source>
</evidence>
<organism evidence="6 7">
    <name type="scientific">Armillaria borealis</name>
    <dbReference type="NCBI Taxonomy" id="47425"/>
    <lineage>
        <taxon>Eukaryota</taxon>
        <taxon>Fungi</taxon>
        <taxon>Dikarya</taxon>
        <taxon>Basidiomycota</taxon>
        <taxon>Agaricomycotina</taxon>
        <taxon>Agaricomycetes</taxon>
        <taxon>Agaricomycetidae</taxon>
        <taxon>Agaricales</taxon>
        <taxon>Marasmiineae</taxon>
        <taxon>Physalacriaceae</taxon>
        <taxon>Armillaria</taxon>
    </lineage>
</organism>
<dbReference type="InterPro" id="IPR000868">
    <property type="entry name" value="Isochorismatase-like_dom"/>
</dbReference>
<gene>
    <name evidence="6" type="ORF">EV421DRAFT_1899689</name>
</gene>
<sequence>MPSNPLRVLLLLDVQVALLADPPAGVPSSVSIRRNIEQILSSARNAYPPPVIIHVRNTGDAGDADEPKTPGWELLYAPLPHEHVVDKLKNNAFTGTELGDLIHPHAEIVIIGLLSDFALKSTCSAAVARGNEVLLIRGAHGTYDRLEVLYGGGMTPAAAIEAAVEVELEDAGAHILDMKDLQGIFNNRPVTGPRVCRIPIWSDLSLPYIDFGYDRHVSTRFDANPRVYHHFPLLILYLNTKLCKMGTVAGPKTIFEALDSIRNAGLDELHDHICRFVDSSRVPSSYISTLTQSQQTICYRFFLLAYFVTGGREAPRAMQLQAALATYEKRDSAVIAGTGSGKTLIIALSILLDNPLSGATITISPLKRLQLTQAAYFCNKYKINTIAINDDTSRTQKFWDEMIYNVKTKTSGTTKHFIVTTEQMFKSKEGHITGFGNLIRTLAFRKTIRRVFVDEAHFIYFAGDIIRSWNRDFSLIR</sequence>
<dbReference type="InterPro" id="IPR036380">
    <property type="entry name" value="Isochorismatase-like_sf"/>
</dbReference>
<feature type="chain" id="PRO_5041370742" evidence="3">
    <location>
        <begin position="21"/>
        <end position="477"/>
    </location>
</feature>
<dbReference type="GO" id="GO:0005524">
    <property type="term" value="F:ATP binding"/>
    <property type="evidence" value="ECO:0007669"/>
    <property type="project" value="InterPro"/>
</dbReference>
<keyword evidence="3" id="KW-0732">Signal</keyword>
<evidence type="ECO:0000259" key="4">
    <source>
        <dbReference type="Pfam" id="PF00270"/>
    </source>
</evidence>
<dbReference type="InterPro" id="IPR027417">
    <property type="entry name" value="P-loop_NTPase"/>
</dbReference>
<evidence type="ECO:0000256" key="1">
    <source>
        <dbReference type="ARBA" id="ARBA00006336"/>
    </source>
</evidence>